<evidence type="ECO:0000313" key="2">
    <source>
        <dbReference type="EMBL" id="BAD87017.1"/>
    </source>
</evidence>
<gene>
    <name evidence="2" type="primary">OSJNBb0021A09.13</name>
</gene>
<proteinExistence type="predicted"/>
<evidence type="ECO:0000256" key="1">
    <source>
        <dbReference type="SAM" id="MobiDB-lite"/>
    </source>
</evidence>
<protein>
    <submittedName>
        <fullName evidence="2">Uncharacterized protein</fullName>
    </submittedName>
</protein>
<feature type="region of interest" description="Disordered" evidence="1">
    <location>
        <begin position="124"/>
        <end position="149"/>
    </location>
</feature>
<feature type="region of interest" description="Disordered" evidence="1">
    <location>
        <begin position="1"/>
        <end position="54"/>
    </location>
</feature>
<name>Q5JNE0_ORYSJ</name>
<evidence type="ECO:0000313" key="3">
    <source>
        <dbReference type="Proteomes" id="UP000000763"/>
    </source>
</evidence>
<accession>Q5JNE0</accession>
<feature type="compositionally biased region" description="Basic and acidic residues" evidence="1">
    <location>
        <begin position="9"/>
        <end position="48"/>
    </location>
</feature>
<sequence>MRKGLAWARRVDAAIDGNRRKEEEEEAAMHTRTSDRDADNGGAEERLAPSRHLASERLATFPAAWRRRRWSAGPPPPPGLPPVWPIAGSLDAATAPCRSALASLQLTGGRHLLRACTGPPRHRLARLPSGPSPDATACSAAARRPRLFA</sequence>
<dbReference type="AlphaFoldDB" id="Q5JNE0"/>
<dbReference type="EMBL" id="AP003218">
    <property type="protein sequence ID" value="BAD87017.1"/>
    <property type="molecule type" value="Genomic_DNA"/>
</dbReference>
<reference evidence="3" key="1">
    <citation type="journal article" date="2005" name="Nature">
        <title>The map-based sequence of the rice genome.</title>
        <authorList>
            <consortium name="International rice genome sequencing project (IRGSP)"/>
            <person name="Matsumoto T."/>
            <person name="Wu J."/>
            <person name="Kanamori H."/>
            <person name="Katayose Y."/>
            <person name="Fujisawa M."/>
            <person name="Namiki N."/>
            <person name="Mizuno H."/>
            <person name="Yamamoto K."/>
            <person name="Antonio B.A."/>
            <person name="Baba T."/>
            <person name="Sakata K."/>
            <person name="Nagamura Y."/>
            <person name="Aoki H."/>
            <person name="Arikawa K."/>
            <person name="Arita K."/>
            <person name="Bito T."/>
            <person name="Chiden Y."/>
            <person name="Fujitsuka N."/>
            <person name="Fukunaka R."/>
            <person name="Hamada M."/>
            <person name="Harada C."/>
            <person name="Hayashi A."/>
            <person name="Hijishita S."/>
            <person name="Honda M."/>
            <person name="Hosokawa S."/>
            <person name="Ichikawa Y."/>
            <person name="Idonuma A."/>
            <person name="Iijima M."/>
            <person name="Ikeda M."/>
            <person name="Ikeno M."/>
            <person name="Ito K."/>
            <person name="Ito S."/>
            <person name="Ito T."/>
            <person name="Ito Y."/>
            <person name="Ito Y."/>
            <person name="Iwabuchi A."/>
            <person name="Kamiya K."/>
            <person name="Karasawa W."/>
            <person name="Kurita K."/>
            <person name="Katagiri S."/>
            <person name="Kikuta A."/>
            <person name="Kobayashi H."/>
            <person name="Kobayashi N."/>
            <person name="Machita K."/>
            <person name="Maehara T."/>
            <person name="Masukawa M."/>
            <person name="Mizubayashi T."/>
            <person name="Mukai Y."/>
            <person name="Nagasaki H."/>
            <person name="Nagata Y."/>
            <person name="Naito S."/>
            <person name="Nakashima M."/>
            <person name="Nakama Y."/>
            <person name="Nakamichi Y."/>
            <person name="Nakamura M."/>
            <person name="Meguro A."/>
            <person name="Negishi M."/>
            <person name="Ohta I."/>
            <person name="Ohta T."/>
            <person name="Okamoto M."/>
            <person name="Ono N."/>
            <person name="Saji S."/>
            <person name="Sakaguchi M."/>
            <person name="Sakai K."/>
            <person name="Shibata M."/>
            <person name="Shimokawa T."/>
            <person name="Song J."/>
            <person name="Takazaki Y."/>
            <person name="Terasawa K."/>
            <person name="Tsugane M."/>
            <person name="Tsuji K."/>
            <person name="Ueda S."/>
            <person name="Waki K."/>
            <person name="Yamagata H."/>
            <person name="Yamamoto M."/>
            <person name="Yamamoto S."/>
            <person name="Yamane H."/>
            <person name="Yoshiki S."/>
            <person name="Yoshihara R."/>
            <person name="Yukawa K."/>
            <person name="Zhong H."/>
            <person name="Yano M."/>
            <person name="Yuan Q."/>
            <person name="Ouyang S."/>
            <person name="Liu J."/>
            <person name="Jones K.M."/>
            <person name="Gansberger K."/>
            <person name="Moffat K."/>
            <person name="Hill J."/>
            <person name="Bera J."/>
            <person name="Fadrosh D."/>
            <person name="Jin S."/>
            <person name="Johri S."/>
            <person name="Kim M."/>
            <person name="Overton L."/>
            <person name="Reardon M."/>
            <person name="Tsitrin T."/>
            <person name="Vuong H."/>
            <person name="Weaver B."/>
            <person name="Ciecko A."/>
            <person name="Tallon L."/>
            <person name="Jackson J."/>
            <person name="Pai G."/>
            <person name="Aken S.V."/>
            <person name="Utterback T."/>
            <person name="Reidmuller S."/>
            <person name="Feldblyum T."/>
            <person name="Hsiao J."/>
            <person name="Zismann V."/>
            <person name="Iobst S."/>
            <person name="de Vazeille A.R."/>
            <person name="Buell C.R."/>
            <person name="Ying K."/>
            <person name="Li Y."/>
            <person name="Lu T."/>
            <person name="Huang Y."/>
            <person name="Zhao Q."/>
            <person name="Feng Q."/>
            <person name="Zhang L."/>
            <person name="Zhu J."/>
            <person name="Weng Q."/>
            <person name="Mu J."/>
            <person name="Lu Y."/>
            <person name="Fan D."/>
            <person name="Liu Y."/>
            <person name="Guan J."/>
            <person name="Zhang Y."/>
            <person name="Yu S."/>
            <person name="Liu X."/>
            <person name="Zhang Y."/>
            <person name="Hong G."/>
            <person name="Han B."/>
            <person name="Choisne N."/>
            <person name="Demange N."/>
            <person name="Orjeda G."/>
            <person name="Samain S."/>
            <person name="Cattolico L."/>
            <person name="Pelletier E."/>
            <person name="Couloux A."/>
            <person name="Segurens B."/>
            <person name="Wincker P."/>
            <person name="D'Hont A."/>
            <person name="Scarpelli C."/>
            <person name="Weissenbach J."/>
            <person name="Salanoubat M."/>
            <person name="Quetier F."/>
            <person name="Yu Y."/>
            <person name="Kim H.R."/>
            <person name="Rambo T."/>
            <person name="Currie J."/>
            <person name="Collura K."/>
            <person name="Luo M."/>
            <person name="Yang T."/>
            <person name="Ammiraju J.S.S."/>
            <person name="Engler F."/>
            <person name="Soderlund C."/>
            <person name="Wing R.A."/>
            <person name="Palmer L.E."/>
            <person name="de la Bastide M."/>
            <person name="Spiegel L."/>
            <person name="Nascimento L."/>
            <person name="Zutavern T."/>
            <person name="O'Shaughnessy A."/>
            <person name="Dike S."/>
            <person name="Dedhia N."/>
            <person name="Preston R."/>
            <person name="Balija V."/>
            <person name="McCombie W.R."/>
            <person name="Chow T."/>
            <person name="Chen H."/>
            <person name="Chung M."/>
            <person name="Chen C."/>
            <person name="Shaw J."/>
            <person name="Wu H."/>
            <person name="Hsiao K."/>
            <person name="Chao Y."/>
            <person name="Chu M."/>
            <person name="Cheng C."/>
            <person name="Hour A."/>
            <person name="Lee P."/>
            <person name="Lin S."/>
            <person name="Lin Y."/>
            <person name="Liou J."/>
            <person name="Liu S."/>
            <person name="Hsing Y."/>
            <person name="Raghuvanshi S."/>
            <person name="Mohanty A."/>
            <person name="Bharti A.K."/>
            <person name="Gaur A."/>
            <person name="Gupta V."/>
            <person name="Kumar D."/>
            <person name="Ravi V."/>
            <person name="Vij S."/>
            <person name="Kapur A."/>
            <person name="Khurana P."/>
            <person name="Khurana P."/>
            <person name="Khurana J.P."/>
            <person name="Tyagi A.K."/>
            <person name="Gaikwad K."/>
            <person name="Singh A."/>
            <person name="Dalal V."/>
            <person name="Srivastava S."/>
            <person name="Dixit A."/>
            <person name="Pal A.K."/>
            <person name="Ghazi I.A."/>
            <person name="Yadav M."/>
            <person name="Pandit A."/>
            <person name="Bhargava A."/>
            <person name="Sureshbabu K."/>
            <person name="Batra K."/>
            <person name="Sharma T.R."/>
            <person name="Mohapatra T."/>
            <person name="Singh N.K."/>
            <person name="Messing J."/>
            <person name="Nelson A.B."/>
            <person name="Fuks G."/>
            <person name="Kavchok S."/>
            <person name="Keizer G."/>
            <person name="Linton E."/>
            <person name="Llaca V."/>
            <person name="Song R."/>
            <person name="Tanyolac B."/>
            <person name="Young S."/>
            <person name="Ho-Il K."/>
            <person name="Hahn J.H."/>
            <person name="Sangsakoo G."/>
            <person name="Vanavichit A."/>
            <person name="de Mattos Luiz.A.T."/>
            <person name="Zimmer P.D."/>
            <person name="Malone G."/>
            <person name="Dellagostin O."/>
            <person name="de Oliveira A.C."/>
            <person name="Bevan M."/>
            <person name="Bancroft I."/>
            <person name="Minx P."/>
            <person name="Cordum H."/>
            <person name="Wilson R."/>
            <person name="Cheng Z."/>
            <person name="Jin W."/>
            <person name="Jiang J."/>
            <person name="Leong S.A."/>
            <person name="Iwama H."/>
            <person name="Gojobori T."/>
            <person name="Itoh T."/>
            <person name="Niimura Y."/>
            <person name="Fujii Y."/>
            <person name="Habara T."/>
            <person name="Sakai H."/>
            <person name="Sato Y."/>
            <person name="Wilson G."/>
            <person name="Kumar K."/>
            <person name="McCouch S."/>
            <person name="Juretic N."/>
            <person name="Hoen D."/>
            <person name="Wright S."/>
            <person name="Bruskiewich R."/>
            <person name="Bureau T."/>
            <person name="Miyao A."/>
            <person name="Hirochika H."/>
            <person name="Nishikawa T."/>
            <person name="Kadowaki K."/>
            <person name="Sugiura M."/>
            <person name="Burr B."/>
            <person name="Sasaki T."/>
        </authorList>
    </citation>
    <scope>NUCLEOTIDE SEQUENCE [LARGE SCALE GENOMIC DNA]</scope>
    <source>
        <strain evidence="3">cv. Nipponbare</strain>
    </source>
</reference>
<organism evidence="2 3">
    <name type="scientific">Oryza sativa subsp. japonica</name>
    <name type="common">Rice</name>
    <dbReference type="NCBI Taxonomy" id="39947"/>
    <lineage>
        <taxon>Eukaryota</taxon>
        <taxon>Viridiplantae</taxon>
        <taxon>Streptophyta</taxon>
        <taxon>Embryophyta</taxon>
        <taxon>Tracheophyta</taxon>
        <taxon>Spermatophyta</taxon>
        <taxon>Magnoliopsida</taxon>
        <taxon>Liliopsida</taxon>
        <taxon>Poales</taxon>
        <taxon>Poaceae</taxon>
        <taxon>BOP clade</taxon>
        <taxon>Oryzoideae</taxon>
        <taxon>Oryzeae</taxon>
        <taxon>Oryzinae</taxon>
        <taxon>Oryza</taxon>
        <taxon>Oryza sativa</taxon>
    </lineage>
</organism>
<reference evidence="3" key="2">
    <citation type="journal article" date="2008" name="Nucleic Acids Res.">
        <title>The rice annotation project database (RAP-DB): 2008 update.</title>
        <authorList>
            <consortium name="The rice annotation project (RAP)"/>
        </authorList>
    </citation>
    <scope>GENOME REANNOTATION</scope>
    <source>
        <strain evidence="3">cv. Nipponbare</strain>
    </source>
</reference>
<dbReference type="Proteomes" id="UP000000763">
    <property type="component" value="Chromosome 1"/>
</dbReference>